<gene>
    <name evidence="8" type="ORF">AMATHDRAFT_154152</name>
</gene>
<dbReference type="GO" id="GO:0016020">
    <property type="term" value="C:membrane"/>
    <property type="evidence" value="ECO:0007669"/>
    <property type="project" value="UniProtKB-SubCell"/>
</dbReference>
<dbReference type="STRING" id="703135.A0A2A9NBF7"/>
<organism evidence="8 9">
    <name type="scientific">Amanita thiersii Skay4041</name>
    <dbReference type="NCBI Taxonomy" id="703135"/>
    <lineage>
        <taxon>Eukaryota</taxon>
        <taxon>Fungi</taxon>
        <taxon>Dikarya</taxon>
        <taxon>Basidiomycota</taxon>
        <taxon>Agaricomycotina</taxon>
        <taxon>Agaricomycetes</taxon>
        <taxon>Agaricomycetidae</taxon>
        <taxon>Agaricales</taxon>
        <taxon>Pluteineae</taxon>
        <taxon>Amanitaceae</taxon>
        <taxon>Amanita</taxon>
    </lineage>
</organism>
<keyword evidence="6" id="KW-0732">Signal</keyword>
<feature type="non-terminal residue" evidence="8">
    <location>
        <position position="1"/>
    </location>
</feature>
<keyword evidence="2 5" id="KW-0812">Transmembrane</keyword>
<evidence type="ECO:0000256" key="1">
    <source>
        <dbReference type="ARBA" id="ARBA00004141"/>
    </source>
</evidence>
<evidence type="ECO:0000256" key="4">
    <source>
        <dbReference type="ARBA" id="ARBA00023136"/>
    </source>
</evidence>
<keyword evidence="4 5" id="KW-0472">Membrane</keyword>
<sequence>VIFSILILFSIIELSISAWLVSRFNSRHNYTTVSERDRVRYILFCSIWTLVTAPIFMVFFLVSPLGNPITSVASHIIYFFVTWALWTGAAAAITETLGGGRGLNCSTQTRFVYCGQLNALEAFAWMIWVVLTIAIITVIVRGIVAAKRGDGYGGALVRE</sequence>
<evidence type="ECO:0000313" key="9">
    <source>
        <dbReference type="Proteomes" id="UP000242287"/>
    </source>
</evidence>
<dbReference type="InterPro" id="IPR008253">
    <property type="entry name" value="Marvel"/>
</dbReference>
<comment type="subcellular location">
    <subcellularLocation>
        <location evidence="1">Membrane</location>
        <topology evidence="1">Multi-pass membrane protein</topology>
    </subcellularLocation>
</comment>
<name>A0A2A9NBF7_9AGAR</name>
<feature type="domain" description="MARVEL" evidence="7">
    <location>
        <begin position="7"/>
        <end position="134"/>
    </location>
</feature>
<feature type="transmembrane region" description="Helical" evidence="5">
    <location>
        <begin position="122"/>
        <end position="144"/>
    </location>
</feature>
<feature type="chain" id="PRO_5012744319" description="MARVEL domain-containing protein" evidence="6">
    <location>
        <begin position="18"/>
        <end position="159"/>
    </location>
</feature>
<dbReference type="OrthoDB" id="2117453at2759"/>
<dbReference type="Pfam" id="PF01284">
    <property type="entry name" value="MARVEL"/>
    <property type="match status" value="1"/>
</dbReference>
<dbReference type="Proteomes" id="UP000242287">
    <property type="component" value="Unassembled WGS sequence"/>
</dbReference>
<accession>A0A2A9NBF7</accession>
<evidence type="ECO:0000313" key="8">
    <source>
        <dbReference type="EMBL" id="PFH46654.1"/>
    </source>
</evidence>
<evidence type="ECO:0000256" key="6">
    <source>
        <dbReference type="SAM" id="SignalP"/>
    </source>
</evidence>
<reference evidence="8 9" key="1">
    <citation type="submission" date="2014-02" db="EMBL/GenBank/DDBJ databases">
        <title>Transposable element dynamics among asymbiotic and ectomycorrhizal Amanita fungi.</title>
        <authorList>
            <consortium name="DOE Joint Genome Institute"/>
            <person name="Hess J."/>
            <person name="Skrede I."/>
            <person name="Wolfe B."/>
            <person name="LaButti K."/>
            <person name="Ohm R.A."/>
            <person name="Grigoriev I.V."/>
            <person name="Pringle A."/>
        </authorList>
    </citation>
    <scope>NUCLEOTIDE SEQUENCE [LARGE SCALE GENOMIC DNA]</scope>
    <source>
        <strain evidence="8 9">SKay4041</strain>
    </source>
</reference>
<dbReference type="EMBL" id="KZ302170">
    <property type="protein sequence ID" value="PFH46654.1"/>
    <property type="molecule type" value="Genomic_DNA"/>
</dbReference>
<evidence type="ECO:0000256" key="2">
    <source>
        <dbReference type="ARBA" id="ARBA00022692"/>
    </source>
</evidence>
<evidence type="ECO:0000256" key="3">
    <source>
        <dbReference type="ARBA" id="ARBA00022989"/>
    </source>
</evidence>
<evidence type="ECO:0000256" key="5">
    <source>
        <dbReference type="SAM" id="Phobius"/>
    </source>
</evidence>
<proteinExistence type="predicted"/>
<feature type="signal peptide" evidence="6">
    <location>
        <begin position="1"/>
        <end position="17"/>
    </location>
</feature>
<dbReference type="AlphaFoldDB" id="A0A2A9NBF7"/>
<protein>
    <recommendedName>
        <fullName evidence="7">MARVEL domain-containing protein</fullName>
    </recommendedName>
</protein>
<feature type="transmembrane region" description="Helical" evidence="5">
    <location>
        <begin position="75"/>
        <end position="93"/>
    </location>
</feature>
<feature type="transmembrane region" description="Helical" evidence="5">
    <location>
        <begin position="41"/>
        <end position="63"/>
    </location>
</feature>
<keyword evidence="3 5" id="KW-1133">Transmembrane helix</keyword>
<keyword evidence="9" id="KW-1185">Reference proteome</keyword>
<evidence type="ECO:0000259" key="7">
    <source>
        <dbReference type="Pfam" id="PF01284"/>
    </source>
</evidence>